<dbReference type="InterPro" id="IPR058240">
    <property type="entry name" value="rSAM_sf"/>
</dbReference>
<dbReference type="InterPro" id="IPR040086">
    <property type="entry name" value="MJ0683-like"/>
</dbReference>
<dbReference type="GO" id="GO:0051536">
    <property type="term" value="F:iron-sulfur cluster binding"/>
    <property type="evidence" value="ECO:0007669"/>
    <property type="project" value="UniProtKB-KW"/>
</dbReference>
<dbReference type="GO" id="GO:0046872">
    <property type="term" value="F:metal ion binding"/>
    <property type="evidence" value="ECO:0007669"/>
    <property type="project" value="UniProtKB-KW"/>
</dbReference>
<evidence type="ECO:0000256" key="3">
    <source>
        <dbReference type="ARBA" id="ARBA00023014"/>
    </source>
</evidence>
<evidence type="ECO:0000259" key="4">
    <source>
        <dbReference type="Pfam" id="PF04055"/>
    </source>
</evidence>
<evidence type="ECO:0000256" key="1">
    <source>
        <dbReference type="ARBA" id="ARBA00022723"/>
    </source>
</evidence>
<dbReference type="SFLD" id="SFLDS00029">
    <property type="entry name" value="Radical_SAM"/>
    <property type="match status" value="1"/>
</dbReference>
<accession>A0A0E3X035</accession>
<evidence type="ECO:0000313" key="6">
    <source>
        <dbReference type="Proteomes" id="UP000033048"/>
    </source>
</evidence>
<dbReference type="PANTHER" id="PTHR43432:SF3">
    <property type="entry name" value="SLR0285 PROTEIN"/>
    <property type="match status" value="1"/>
</dbReference>
<dbReference type="GeneID" id="24893897"/>
<dbReference type="InterPro" id="IPR007197">
    <property type="entry name" value="rSAM"/>
</dbReference>
<dbReference type="GO" id="GO:0003824">
    <property type="term" value="F:catalytic activity"/>
    <property type="evidence" value="ECO:0007669"/>
    <property type="project" value="InterPro"/>
</dbReference>
<protein>
    <submittedName>
        <fullName evidence="5">Radical SAM domain protein</fullName>
    </submittedName>
</protein>
<organism evidence="5 6">
    <name type="scientific">Methanococcoides methylutens MM1</name>
    <dbReference type="NCBI Taxonomy" id="1434104"/>
    <lineage>
        <taxon>Archaea</taxon>
        <taxon>Methanobacteriati</taxon>
        <taxon>Methanobacteriota</taxon>
        <taxon>Stenosarchaea group</taxon>
        <taxon>Methanomicrobia</taxon>
        <taxon>Methanosarcinales</taxon>
        <taxon>Methanosarcinaceae</taxon>
        <taxon>Methanococcoides</taxon>
    </lineage>
</organism>
<dbReference type="Pfam" id="PF04055">
    <property type="entry name" value="Radical_SAM"/>
    <property type="match status" value="1"/>
</dbReference>
<sequence>MAKITTIIYETKGRAREYCELAANLYRGCGHGCTYCYAPSATFRKREDFCNATVRDDVLKKFRKDVLELEKAGETRPILLSFTTDPYQPLDAEEELTRKAIRLLHKHGLKVEILTKGGKLSERDFDLLSANPELSSYGSTLVFTDETMRKEIEPNAAPTNERIESLKKAHEMGIRTFVSLEPVWDPVQTLEIIDLTHEFVDLFKVGKLNYNKQHKNVDWVQFKEDVVQKLEEYGNKYYLKQSLQDV</sequence>
<gene>
    <name evidence="5" type="ORF">MCMEM_1352</name>
</gene>
<dbReference type="PANTHER" id="PTHR43432">
    <property type="entry name" value="SLR0285 PROTEIN"/>
    <property type="match status" value="1"/>
</dbReference>
<keyword evidence="1" id="KW-0479">Metal-binding</keyword>
<name>A0A0E3X035_METMT</name>
<dbReference type="SFLD" id="SFLDG01084">
    <property type="entry name" value="Uncharacterised_Radical_SAM_Su"/>
    <property type="match status" value="1"/>
</dbReference>
<feature type="domain" description="Radical SAM core" evidence="4">
    <location>
        <begin position="24"/>
        <end position="195"/>
    </location>
</feature>
<dbReference type="KEGG" id="mmet:MCMEM_1352"/>
<evidence type="ECO:0000256" key="2">
    <source>
        <dbReference type="ARBA" id="ARBA00023004"/>
    </source>
</evidence>
<dbReference type="STRING" id="1434104.MCMEM_1352"/>
<dbReference type="RefSeq" id="WP_048205499.1">
    <property type="nucleotide sequence ID" value="NZ_CP009518.1"/>
</dbReference>
<keyword evidence="3" id="KW-0411">Iron-sulfur</keyword>
<dbReference type="AlphaFoldDB" id="A0A0E3X035"/>
<keyword evidence="6" id="KW-1185">Reference proteome</keyword>
<dbReference type="SUPFAM" id="SSF102114">
    <property type="entry name" value="Radical SAM enzymes"/>
    <property type="match status" value="1"/>
</dbReference>
<evidence type="ECO:0000313" key="5">
    <source>
        <dbReference type="EMBL" id="AKB85405.1"/>
    </source>
</evidence>
<dbReference type="OrthoDB" id="15538at2157"/>
<keyword evidence="2" id="KW-0408">Iron</keyword>
<dbReference type="CDD" id="cd01335">
    <property type="entry name" value="Radical_SAM"/>
    <property type="match status" value="1"/>
</dbReference>
<dbReference type="HOGENOM" id="CLU_1080542_0_0_2"/>
<reference evidence="5 6" key="1">
    <citation type="submission" date="2014-07" db="EMBL/GenBank/DDBJ databases">
        <title>Methanogenic archaea and the global carbon cycle.</title>
        <authorList>
            <person name="Henriksen J.R."/>
            <person name="Luke J."/>
            <person name="Reinhart S."/>
            <person name="Benedict M.N."/>
            <person name="Youngblut N.D."/>
            <person name="Metcalf M.E."/>
            <person name="Whitaker R.J."/>
            <person name="Metcalf W.W."/>
        </authorList>
    </citation>
    <scope>NUCLEOTIDE SEQUENCE [LARGE SCALE GENOMIC DNA]</scope>
    <source>
        <strain evidence="5 6">MM1</strain>
    </source>
</reference>
<proteinExistence type="predicted"/>
<dbReference type="Gene3D" id="3.80.30.30">
    <property type="match status" value="1"/>
</dbReference>
<dbReference type="EMBL" id="CP009518">
    <property type="protein sequence ID" value="AKB85405.1"/>
    <property type="molecule type" value="Genomic_DNA"/>
</dbReference>
<dbReference type="Proteomes" id="UP000033048">
    <property type="component" value="Chromosome"/>
</dbReference>